<dbReference type="InterPro" id="IPR036226">
    <property type="entry name" value="LipOase_C_sf"/>
</dbReference>
<dbReference type="PROSITE" id="PS00711">
    <property type="entry name" value="LIPOXYGENASE_1"/>
    <property type="match status" value="1"/>
</dbReference>
<keyword evidence="3" id="KW-0560">Oxidoreductase</keyword>
<protein>
    <submittedName>
        <fullName evidence="7">Arachidonate 15-lipoxygenase</fullName>
    </submittedName>
</protein>
<keyword evidence="2" id="KW-0479">Metal-binding</keyword>
<dbReference type="PROSITE" id="PS51393">
    <property type="entry name" value="LIPOXYGENASE_3"/>
    <property type="match status" value="1"/>
</dbReference>
<dbReference type="PANTHER" id="PTHR11771">
    <property type="entry name" value="LIPOXYGENASE"/>
    <property type="match status" value="1"/>
</dbReference>
<keyword evidence="4" id="KW-0408">Iron</keyword>
<comment type="caution">
    <text evidence="7">The sequence shown here is derived from an EMBL/GenBank/DDBJ whole genome shotgun (WGS) entry which is preliminary data.</text>
</comment>
<sequence length="646" mass="69928">MAHQAPADPTLPQNVTPAQRKAREAQLAASQATYEWTDAVPSLEGVPVVKTLPTAEMPTLEWWLKLVKIMLEVAINQIEVEQSLIEQGLSALDPALVEADRVVVAAIEKDVAALEAKIAGDVSGGKGIVALATDCVHMFDADIAIADLKNHATKLKGVIELRGATKEALGKERPRTLQTYLDNFKTISTPAIAYTFQDDLEFANLRVAGPNCMLIEAVSKVPKKCAVTARQYAAVVPGDTLDAALEEGRLFQCDYSPLSIIEPGEWDGSAKYLTCPVALFAVPPGGQSLVPVAINCDPSNAASPVMTPSMSTEKQWGWEMAKLVVQVADGNYHELFAHLARTHLVIEAIAIATHRQLPDVHPINALLVRHFEGTLFINDAAANSLIVAGGPIDHIFAGTIESSQQAAVQARLTFDFAKGMLPQDIVARGVGADSALGDYPYRDDGLLVWNAIESWAKAYVRTYYSSDKDVTGDTELQAWAAAISDSGKLKGFSAPTTIQELVDICTMTIFTASAQHASVNFPQKAIMEYAPAVTGAFWQPAPDTQKGGTKTGWLAMMPPEVLALQQLKVLFLLGSLYYRPLGTYLSPDFPYPQWFQDPQIAGKGGALSRFRAALQDVEEQIVARNSERMRPYTFLLPSLIPCSTNI</sequence>
<evidence type="ECO:0000313" key="7">
    <source>
        <dbReference type="EMBL" id="MBY8338144.1"/>
    </source>
</evidence>
<dbReference type="InterPro" id="IPR020833">
    <property type="entry name" value="LipOase_Fe_BS"/>
</dbReference>
<dbReference type="Proteomes" id="UP000759298">
    <property type="component" value="Unassembled WGS sequence"/>
</dbReference>
<dbReference type="SUPFAM" id="SSF48484">
    <property type="entry name" value="Lipoxigenase"/>
    <property type="match status" value="1"/>
</dbReference>
<evidence type="ECO:0000256" key="5">
    <source>
        <dbReference type="SAM" id="MobiDB-lite"/>
    </source>
</evidence>
<accession>A0ABS7PGI0</accession>
<dbReference type="Pfam" id="PF00305">
    <property type="entry name" value="Lipoxygenase"/>
    <property type="match status" value="1"/>
</dbReference>
<name>A0ABS7PGI0_9SPHN</name>
<dbReference type="RefSeq" id="WP_222825656.1">
    <property type="nucleotide sequence ID" value="NZ_JAHWXP010000004.1"/>
</dbReference>
<evidence type="ECO:0000256" key="2">
    <source>
        <dbReference type="ARBA" id="ARBA00022723"/>
    </source>
</evidence>
<dbReference type="PRINTS" id="PR00087">
    <property type="entry name" value="LIPOXYGENASE"/>
</dbReference>
<keyword evidence="8" id="KW-1185">Reference proteome</keyword>
<dbReference type="Gene3D" id="1.20.245.10">
    <property type="entry name" value="Lipoxygenase-1, Domain 5"/>
    <property type="match status" value="1"/>
</dbReference>
<feature type="region of interest" description="Disordered" evidence="5">
    <location>
        <begin position="1"/>
        <end position="22"/>
    </location>
</feature>
<comment type="cofactor">
    <cofactor evidence="1">
        <name>Fe cation</name>
        <dbReference type="ChEBI" id="CHEBI:24875"/>
    </cofactor>
</comment>
<feature type="domain" description="Lipoxygenase" evidence="6">
    <location>
        <begin position="9"/>
        <end position="646"/>
    </location>
</feature>
<dbReference type="InterPro" id="IPR000907">
    <property type="entry name" value="LipOase"/>
</dbReference>
<dbReference type="InterPro" id="IPR013819">
    <property type="entry name" value="LipOase_C"/>
</dbReference>
<evidence type="ECO:0000256" key="4">
    <source>
        <dbReference type="ARBA" id="ARBA00023004"/>
    </source>
</evidence>
<gene>
    <name evidence="7" type="ORF">KYN89_13925</name>
</gene>
<evidence type="ECO:0000313" key="8">
    <source>
        <dbReference type="Proteomes" id="UP000759298"/>
    </source>
</evidence>
<evidence type="ECO:0000256" key="1">
    <source>
        <dbReference type="ARBA" id="ARBA00001962"/>
    </source>
</evidence>
<organism evidence="7 8">
    <name type="scientific">Alteriqipengyuania abyssalis</name>
    <dbReference type="NCBI Taxonomy" id="2860200"/>
    <lineage>
        <taxon>Bacteria</taxon>
        <taxon>Pseudomonadati</taxon>
        <taxon>Pseudomonadota</taxon>
        <taxon>Alphaproteobacteria</taxon>
        <taxon>Sphingomonadales</taxon>
        <taxon>Erythrobacteraceae</taxon>
        <taxon>Alteriqipengyuania</taxon>
    </lineage>
</organism>
<evidence type="ECO:0000259" key="6">
    <source>
        <dbReference type="PROSITE" id="PS51393"/>
    </source>
</evidence>
<reference evidence="7 8" key="1">
    <citation type="submission" date="2021-07" db="EMBL/GenBank/DDBJ databases">
        <title>Alteriqipengyuania abyssalis NZ-12B nov, sp.nov isolated from deep sea sponge in pacific ocean.</title>
        <authorList>
            <person name="Tareen S."/>
            <person name="Wink J."/>
        </authorList>
    </citation>
    <scope>NUCLEOTIDE SEQUENCE [LARGE SCALE GENOMIC DNA]</scope>
    <source>
        <strain evidence="7 8">NZ-12B</strain>
    </source>
</reference>
<evidence type="ECO:0000256" key="3">
    <source>
        <dbReference type="ARBA" id="ARBA00023002"/>
    </source>
</evidence>
<proteinExistence type="predicted"/>
<dbReference type="Gene3D" id="3.10.450.60">
    <property type="match status" value="1"/>
</dbReference>
<dbReference type="EMBL" id="JAHWXP010000004">
    <property type="protein sequence ID" value="MBY8338144.1"/>
    <property type="molecule type" value="Genomic_DNA"/>
</dbReference>